<reference evidence="3" key="1">
    <citation type="submission" date="2015-01" db="EMBL/GenBank/DDBJ databases">
        <authorList>
            <person name="MANFREDI Pablo"/>
        </authorList>
    </citation>
    <scope>NUCLEOTIDE SEQUENCE [LARGE SCALE GENOMIC DNA]</scope>
    <source>
        <strain evidence="3">Cc11</strain>
    </source>
</reference>
<protein>
    <submittedName>
        <fullName evidence="2">Uncharacterized protein</fullName>
    </submittedName>
</protein>
<dbReference type="Proteomes" id="UP000039370">
    <property type="component" value="Unassembled WGS sequence"/>
</dbReference>
<feature type="transmembrane region" description="Helical" evidence="1">
    <location>
        <begin position="24"/>
        <end position="42"/>
    </location>
</feature>
<dbReference type="EMBL" id="CDOK01000091">
    <property type="protein sequence ID" value="CEN48743.1"/>
    <property type="molecule type" value="Genomic_DNA"/>
</dbReference>
<proteinExistence type="predicted"/>
<organism evidence="2 3">
    <name type="scientific">Capnocytophaga canimorsus</name>
    <dbReference type="NCBI Taxonomy" id="28188"/>
    <lineage>
        <taxon>Bacteria</taxon>
        <taxon>Pseudomonadati</taxon>
        <taxon>Bacteroidota</taxon>
        <taxon>Flavobacteriia</taxon>
        <taxon>Flavobacteriales</taxon>
        <taxon>Flavobacteriaceae</taxon>
        <taxon>Capnocytophaga</taxon>
    </lineage>
</organism>
<name>A0A0B7IFL5_9FLAO</name>
<accession>A0A0B7IFL5</accession>
<keyword evidence="1" id="KW-0812">Transmembrane</keyword>
<dbReference type="AlphaFoldDB" id="A0A0B7IFL5"/>
<keyword evidence="1" id="KW-1133">Transmembrane helix</keyword>
<evidence type="ECO:0000256" key="1">
    <source>
        <dbReference type="SAM" id="Phobius"/>
    </source>
</evidence>
<evidence type="ECO:0000313" key="2">
    <source>
        <dbReference type="EMBL" id="CEN48743.1"/>
    </source>
</evidence>
<sequence length="50" mass="5738">MLLVGGLGFLVHKENKKLISLPEVILYAILLLFFIFILQARVNDFLGIFF</sequence>
<gene>
    <name evidence="2" type="ORF">CCAN11_1800003</name>
</gene>
<evidence type="ECO:0000313" key="3">
    <source>
        <dbReference type="Proteomes" id="UP000039370"/>
    </source>
</evidence>
<keyword evidence="1" id="KW-0472">Membrane</keyword>